<dbReference type="PROSITE" id="PS51318">
    <property type="entry name" value="TAT"/>
    <property type="match status" value="1"/>
</dbReference>
<evidence type="ECO:0000313" key="1">
    <source>
        <dbReference type="EMBL" id="GLR90294.1"/>
    </source>
</evidence>
<dbReference type="Pfam" id="PF07087">
    <property type="entry name" value="DUF1353"/>
    <property type="match status" value="1"/>
</dbReference>
<proteinExistence type="predicted"/>
<dbReference type="Proteomes" id="UP001156905">
    <property type="component" value="Unassembled WGS sequence"/>
</dbReference>
<gene>
    <name evidence="1" type="ORF">GCM10007857_70080</name>
</gene>
<dbReference type="EMBL" id="BSOW01000032">
    <property type="protein sequence ID" value="GLR90294.1"/>
    <property type="molecule type" value="Genomic_DNA"/>
</dbReference>
<keyword evidence="2" id="KW-1185">Reference proteome</keyword>
<protein>
    <recommendedName>
        <fullName evidence="3">DUF1353 domain-containing protein</fullName>
    </recommendedName>
</protein>
<comment type="caution">
    <text evidence="1">The sequence shown here is derived from an EMBL/GenBank/DDBJ whole genome shotgun (WGS) entry which is preliminary data.</text>
</comment>
<evidence type="ECO:0008006" key="3">
    <source>
        <dbReference type="Google" id="ProtNLM"/>
    </source>
</evidence>
<evidence type="ECO:0000313" key="2">
    <source>
        <dbReference type="Proteomes" id="UP001156905"/>
    </source>
</evidence>
<dbReference type="InterPro" id="IPR010767">
    <property type="entry name" value="Phage_CGC-2007_Cje0229"/>
</dbReference>
<sequence>MAPALTRRRLLATSLAAAGMVGIDGFAAAEPVDHFVGELVLRDLDPQGLRFTLDQPFGYVDPSGTTWQAEKGLVTDGASIPWPLWSIVGGPFEGQYRRAAVIHDFYCDRKYRAWEKVHRVFYDAMITGGVSTAKAKLMYYAVWRFGPRWSVTEIVPCAPDPSIGKFCASVKATSVELSLEKPIVEETDIAGATSELNEVADKISKGDVSLDQIEKLADSKPPVPRARSITRKAVILSSAPISRYEDFGLSETTTVVPDHMPIPGLFPGIVR</sequence>
<reference evidence="2" key="1">
    <citation type="journal article" date="2019" name="Int. J. Syst. Evol. Microbiol.">
        <title>The Global Catalogue of Microorganisms (GCM) 10K type strain sequencing project: providing services to taxonomists for standard genome sequencing and annotation.</title>
        <authorList>
            <consortium name="The Broad Institute Genomics Platform"/>
            <consortium name="The Broad Institute Genome Sequencing Center for Infectious Disease"/>
            <person name="Wu L."/>
            <person name="Ma J."/>
        </authorList>
    </citation>
    <scope>NUCLEOTIDE SEQUENCE [LARGE SCALE GENOMIC DNA]</scope>
    <source>
        <strain evidence="2">NBRC 102520</strain>
    </source>
</reference>
<accession>A0ABQ6B7A6</accession>
<name>A0ABQ6B7A6_9BRAD</name>
<organism evidence="1 2">
    <name type="scientific">Bradyrhizobium iriomotense</name>
    <dbReference type="NCBI Taxonomy" id="441950"/>
    <lineage>
        <taxon>Bacteria</taxon>
        <taxon>Pseudomonadati</taxon>
        <taxon>Pseudomonadota</taxon>
        <taxon>Alphaproteobacteria</taxon>
        <taxon>Hyphomicrobiales</taxon>
        <taxon>Nitrobacteraceae</taxon>
        <taxon>Bradyrhizobium</taxon>
    </lineage>
</organism>
<dbReference type="InterPro" id="IPR006311">
    <property type="entry name" value="TAT_signal"/>
</dbReference>